<dbReference type="GO" id="GO:0005739">
    <property type="term" value="C:mitochondrion"/>
    <property type="evidence" value="ECO:0007669"/>
    <property type="project" value="InterPro"/>
</dbReference>
<dbReference type="EMBL" id="JAPDFR010000002">
    <property type="protein sequence ID" value="KAK0389530.1"/>
    <property type="molecule type" value="Genomic_DNA"/>
</dbReference>
<gene>
    <name evidence="1" type="ORF">NLU13_3105</name>
</gene>
<protein>
    <recommendedName>
        <fullName evidence="3">NADH-ubiquinone oxidoreductase 17.8 kDa subunit</fullName>
    </recommendedName>
</protein>
<dbReference type="InterPro" id="IPR034444">
    <property type="entry name" value="Nuo17.8"/>
</dbReference>
<sequence>MFAARQRVTCAARQLPRTARAYASESHAKPTNESFGKGSKLVGAALVGGALWYQIAPRDKESSSLSKLIAKYSSRAEDWEEINARHTKAEEQAGYDRNLFMNGGDSERTVDLSFPEAFGSHAPRNIRAGTLINLDHVVEHYRQEHLKDEEVKARKLERKE</sequence>
<evidence type="ECO:0000313" key="2">
    <source>
        <dbReference type="Proteomes" id="UP001175261"/>
    </source>
</evidence>
<dbReference type="PANTHER" id="PTHR42100">
    <property type="entry name" value="OXIDOREDUCTASE 178 KDA SUBUNIT, PUTATIVE (AFU_ORTHOLOGUE AFUA_8G04320)-RELATED"/>
    <property type="match status" value="1"/>
</dbReference>
<proteinExistence type="predicted"/>
<name>A0AA39GLD5_SARSR</name>
<reference evidence="1" key="1">
    <citation type="submission" date="2022-10" db="EMBL/GenBank/DDBJ databases">
        <title>Determination and structural analysis of whole genome sequence of Sarocladium strictum F4-1.</title>
        <authorList>
            <person name="Hu L."/>
            <person name="Jiang Y."/>
        </authorList>
    </citation>
    <scope>NUCLEOTIDE SEQUENCE</scope>
    <source>
        <strain evidence="1">F4-1</strain>
    </source>
</reference>
<accession>A0AA39GLD5</accession>
<dbReference type="PANTHER" id="PTHR42100:SF1">
    <property type="entry name" value="OXIDOREDUCTASE 178 KDA SUBUNIT, PUTATIVE (AFU_ORTHOLOGUE AFUA_8G04320)-RELATED"/>
    <property type="match status" value="1"/>
</dbReference>
<evidence type="ECO:0008006" key="3">
    <source>
        <dbReference type="Google" id="ProtNLM"/>
    </source>
</evidence>
<comment type="caution">
    <text evidence="1">The sequence shown here is derived from an EMBL/GenBank/DDBJ whole genome shotgun (WGS) entry which is preliminary data.</text>
</comment>
<dbReference type="AlphaFoldDB" id="A0AA39GLD5"/>
<evidence type="ECO:0000313" key="1">
    <source>
        <dbReference type="EMBL" id="KAK0389530.1"/>
    </source>
</evidence>
<keyword evidence="2" id="KW-1185">Reference proteome</keyword>
<dbReference type="Proteomes" id="UP001175261">
    <property type="component" value="Unassembled WGS sequence"/>
</dbReference>
<organism evidence="1 2">
    <name type="scientific">Sarocladium strictum</name>
    <name type="common">Black bundle disease fungus</name>
    <name type="synonym">Acremonium strictum</name>
    <dbReference type="NCBI Taxonomy" id="5046"/>
    <lineage>
        <taxon>Eukaryota</taxon>
        <taxon>Fungi</taxon>
        <taxon>Dikarya</taxon>
        <taxon>Ascomycota</taxon>
        <taxon>Pezizomycotina</taxon>
        <taxon>Sordariomycetes</taxon>
        <taxon>Hypocreomycetidae</taxon>
        <taxon>Hypocreales</taxon>
        <taxon>Sarocladiaceae</taxon>
        <taxon>Sarocladium</taxon>
    </lineage>
</organism>